<sequence>MRQSTFGVQKAMVQIRLGRMDSHVYTRTAILSSWRHNSQNSRAHSLNEPSFDSTGGLRQFRTTRNNNDKSHGKHVKTTPPRSRSMDNRNNMLAGGVKMETCVNSNCRFLTLPEKKNQKHDEIELSDSV</sequence>
<dbReference type="EMBL" id="JARBDR010000342">
    <property type="protein sequence ID" value="KAJ8313882.1"/>
    <property type="molecule type" value="Genomic_DNA"/>
</dbReference>
<gene>
    <name evidence="2" type="ORF">KUTeg_008443</name>
</gene>
<evidence type="ECO:0000313" key="2">
    <source>
        <dbReference type="EMBL" id="KAJ8313882.1"/>
    </source>
</evidence>
<reference evidence="2 3" key="1">
    <citation type="submission" date="2022-12" db="EMBL/GenBank/DDBJ databases">
        <title>Chromosome-level genome of Tegillarca granosa.</title>
        <authorList>
            <person name="Kim J."/>
        </authorList>
    </citation>
    <scope>NUCLEOTIDE SEQUENCE [LARGE SCALE GENOMIC DNA]</scope>
    <source>
        <strain evidence="2">Teg-2019</strain>
        <tissue evidence="2">Adductor muscle</tissue>
    </source>
</reference>
<evidence type="ECO:0000256" key="1">
    <source>
        <dbReference type="SAM" id="MobiDB-lite"/>
    </source>
</evidence>
<dbReference type="Proteomes" id="UP001217089">
    <property type="component" value="Unassembled WGS sequence"/>
</dbReference>
<feature type="region of interest" description="Disordered" evidence="1">
    <location>
        <begin position="36"/>
        <end position="89"/>
    </location>
</feature>
<proteinExistence type="predicted"/>
<comment type="caution">
    <text evidence="2">The sequence shown here is derived from an EMBL/GenBank/DDBJ whole genome shotgun (WGS) entry which is preliminary data.</text>
</comment>
<accession>A0ABQ9F956</accession>
<feature type="compositionally biased region" description="Polar residues" evidence="1">
    <location>
        <begin position="36"/>
        <end position="53"/>
    </location>
</feature>
<name>A0ABQ9F956_TEGGR</name>
<keyword evidence="3" id="KW-1185">Reference proteome</keyword>
<organism evidence="2 3">
    <name type="scientific">Tegillarca granosa</name>
    <name type="common">Malaysian cockle</name>
    <name type="synonym">Anadara granosa</name>
    <dbReference type="NCBI Taxonomy" id="220873"/>
    <lineage>
        <taxon>Eukaryota</taxon>
        <taxon>Metazoa</taxon>
        <taxon>Spiralia</taxon>
        <taxon>Lophotrochozoa</taxon>
        <taxon>Mollusca</taxon>
        <taxon>Bivalvia</taxon>
        <taxon>Autobranchia</taxon>
        <taxon>Pteriomorphia</taxon>
        <taxon>Arcoida</taxon>
        <taxon>Arcoidea</taxon>
        <taxon>Arcidae</taxon>
        <taxon>Tegillarca</taxon>
    </lineage>
</organism>
<evidence type="ECO:0000313" key="3">
    <source>
        <dbReference type="Proteomes" id="UP001217089"/>
    </source>
</evidence>
<protein>
    <submittedName>
        <fullName evidence="2">Uncharacterized protein</fullName>
    </submittedName>
</protein>